<keyword evidence="2" id="KW-0546">Nucleotide metabolism</keyword>
<proteinExistence type="predicted"/>
<protein>
    <recommendedName>
        <fullName evidence="5">Non-canonical purine NTP pyrophosphatase</fullName>
    </recommendedName>
</protein>
<dbReference type="Gene3D" id="3.90.950.10">
    <property type="match status" value="1"/>
</dbReference>
<dbReference type="GO" id="GO:0009117">
    <property type="term" value="P:nucleotide metabolic process"/>
    <property type="evidence" value="ECO:0007669"/>
    <property type="project" value="UniProtKB-KW"/>
</dbReference>
<evidence type="ECO:0000256" key="2">
    <source>
        <dbReference type="ARBA" id="ARBA00023080"/>
    </source>
</evidence>
<dbReference type="EMBL" id="QOVW01000079">
    <property type="protein sequence ID" value="RDB35636.1"/>
    <property type="molecule type" value="Genomic_DNA"/>
</dbReference>
<dbReference type="SUPFAM" id="SSF52972">
    <property type="entry name" value="ITPase-like"/>
    <property type="match status" value="2"/>
</dbReference>
<reference evidence="3" key="1">
    <citation type="submission" date="2018-04" db="EMBL/GenBank/DDBJ databases">
        <title>Draft genome sequence of the Candidatus Spirobacillus cienkowskii, a pathogen of freshwater Daphnia species, reconstructed from hemolymph metagenomic reads.</title>
        <authorList>
            <person name="Bresciani L."/>
            <person name="Lemos L.N."/>
            <person name="Wale N."/>
            <person name="Lin J.Y."/>
            <person name="Fernandes G.R."/>
            <person name="Duffy M.A."/>
            <person name="Rodrigues J.M."/>
        </authorList>
    </citation>
    <scope>NUCLEOTIDE SEQUENCE [LARGE SCALE GENOMIC DNA]</scope>
    <source>
        <strain evidence="3">Binning01</strain>
    </source>
</reference>
<organism evidence="3 4">
    <name type="scientific">Spirobacillus cienkowskii</name>
    <dbReference type="NCBI Taxonomy" id="495820"/>
    <lineage>
        <taxon>Bacteria</taxon>
        <taxon>Pseudomonadati</taxon>
        <taxon>Bdellovibrionota</taxon>
        <taxon>Oligoflexia</taxon>
        <taxon>Silvanigrellales</taxon>
        <taxon>Spirobacillus</taxon>
    </lineage>
</organism>
<dbReference type="GO" id="GO:0009143">
    <property type="term" value="P:nucleoside triphosphate catabolic process"/>
    <property type="evidence" value="ECO:0007669"/>
    <property type="project" value="InterPro"/>
</dbReference>
<dbReference type="Pfam" id="PF01725">
    <property type="entry name" value="Ham1p_like"/>
    <property type="match status" value="2"/>
</dbReference>
<evidence type="ECO:0000313" key="3">
    <source>
        <dbReference type="EMBL" id="RDB35636.1"/>
    </source>
</evidence>
<sequence length="279" mass="31636">MTVLIFTSNQGKLKEFKNILDSGTTVIGINELKKYSKINDKLLSPIENSDIFLANGFVKLVSAITFLHNNLEKTKELNINRIIVDDSGLCVPHLNFLPGVHSASFGGEPRDDAKNRLKLRNEILNSIHAYNFKDEKRLKGFFICFLFEVNFNTITNNSSLLIKDSIDFVNPKTIHYEKEILAKINYEQNCFGDGFILNIPFSDFNSKLSDQNFVRVSVGYCRGEVSSQEQNLIEGAGHGYDSLFYPMQNNNLSFASISLEEKNKQSHRAFAMQKISKKS</sequence>
<comment type="caution">
    <text evidence="3">The sequence shown here is derived from an EMBL/GenBank/DDBJ whole genome shotgun (WGS) entry which is preliminary data.</text>
</comment>
<keyword evidence="1" id="KW-0378">Hydrolase</keyword>
<gene>
    <name evidence="3" type="ORF">DCC88_09105</name>
</gene>
<dbReference type="InterPro" id="IPR002637">
    <property type="entry name" value="RdgB/HAM1"/>
</dbReference>
<evidence type="ECO:0000256" key="1">
    <source>
        <dbReference type="ARBA" id="ARBA00022801"/>
    </source>
</evidence>
<dbReference type="InterPro" id="IPR029001">
    <property type="entry name" value="ITPase-like_fam"/>
</dbReference>
<evidence type="ECO:0000313" key="4">
    <source>
        <dbReference type="Proteomes" id="UP000253934"/>
    </source>
</evidence>
<name>A0A369KWS8_9BACT</name>
<dbReference type="AlphaFoldDB" id="A0A369KWS8"/>
<dbReference type="GO" id="GO:0047429">
    <property type="term" value="F:nucleoside triphosphate diphosphatase activity"/>
    <property type="evidence" value="ECO:0007669"/>
    <property type="project" value="InterPro"/>
</dbReference>
<dbReference type="Proteomes" id="UP000253934">
    <property type="component" value="Unassembled WGS sequence"/>
</dbReference>
<accession>A0A369KWS8</accession>
<evidence type="ECO:0008006" key="5">
    <source>
        <dbReference type="Google" id="ProtNLM"/>
    </source>
</evidence>
<keyword evidence="4" id="KW-1185">Reference proteome</keyword>